<dbReference type="AlphaFoldDB" id="A0A9D3YAN4"/>
<reference evidence="1" key="2">
    <citation type="submission" date="2020-11" db="EMBL/GenBank/DDBJ databases">
        <authorList>
            <person name="McCartney M.A."/>
            <person name="Auch B."/>
            <person name="Kono T."/>
            <person name="Mallez S."/>
            <person name="Becker A."/>
            <person name="Gohl D.M."/>
            <person name="Silverstein K.A.T."/>
            <person name="Koren S."/>
            <person name="Bechman K.B."/>
            <person name="Herman A."/>
            <person name="Abrahante J.E."/>
            <person name="Garbe J."/>
        </authorList>
    </citation>
    <scope>NUCLEOTIDE SEQUENCE</scope>
    <source>
        <strain evidence="1">Duluth1</strain>
        <tissue evidence="1">Whole animal</tissue>
    </source>
</reference>
<sequence length="61" mass="6649">MESPIKLPRKFFVNGRGAPVKLPLGFIENGSLTGSPVKPPRGIHQTSHGSLMEMGIWRVPP</sequence>
<protein>
    <submittedName>
        <fullName evidence="1">Uncharacterized protein</fullName>
    </submittedName>
</protein>
<accession>A0A9D3YAN4</accession>
<comment type="caution">
    <text evidence="1">The sequence shown here is derived from an EMBL/GenBank/DDBJ whole genome shotgun (WGS) entry which is preliminary data.</text>
</comment>
<evidence type="ECO:0000313" key="1">
    <source>
        <dbReference type="EMBL" id="KAH3696903.1"/>
    </source>
</evidence>
<reference evidence="1" key="1">
    <citation type="journal article" date="2019" name="bioRxiv">
        <title>The Genome of the Zebra Mussel, Dreissena polymorpha: A Resource for Invasive Species Research.</title>
        <authorList>
            <person name="McCartney M.A."/>
            <person name="Auch B."/>
            <person name="Kono T."/>
            <person name="Mallez S."/>
            <person name="Zhang Y."/>
            <person name="Obille A."/>
            <person name="Becker A."/>
            <person name="Abrahante J.E."/>
            <person name="Garbe J."/>
            <person name="Badalamenti J.P."/>
            <person name="Herman A."/>
            <person name="Mangelson H."/>
            <person name="Liachko I."/>
            <person name="Sullivan S."/>
            <person name="Sone E.D."/>
            <person name="Koren S."/>
            <person name="Silverstein K.A.T."/>
            <person name="Beckman K.B."/>
            <person name="Gohl D.M."/>
        </authorList>
    </citation>
    <scope>NUCLEOTIDE SEQUENCE</scope>
    <source>
        <strain evidence="1">Duluth1</strain>
        <tissue evidence="1">Whole animal</tissue>
    </source>
</reference>
<dbReference type="EMBL" id="JAIWYP010000016">
    <property type="protein sequence ID" value="KAH3696903.1"/>
    <property type="molecule type" value="Genomic_DNA"/>
</dbReference>
<gene>
    <name evidence="1" type="ORF">DPMN_084386</name>
</gene>
<evidence type="ECO:0000313" key="2">
    <source>
        <dbReference type="Proteomes" id="UP000828390"/>
    </source>
</evidence>
<keyword evidence="2" id="KW-1185">Reference proteome</keyword>
<dbReference type="Proteomes" id="UP000828390">
    <property type="component" value="Unassembled WGS sequence"/>
</dbReference>
<organism evidence="1 2">
    <name type="scientific">Dreissena polymorpha</name>
    <name type="common">Zebra mussel</name>
    <name type="synonym">Mytilus polymorpha</name>
    <dbReference type="NCBI Taxonomy" id="45954"/>
    <lineage>
        <taxon>Eukaryota</taxon>
        <taxon>Metazoa</taxon>
        <taxon>Spiralia</taxon>
        <taxon>Lophotrochozoa</taxon>
        <taxon>Mollusca</taxon>
        <taxon>Bivalvia</taxon>
        <taxon>Autobranchia</taxon>
        <taxon>Heteroconchia</taxon>
        <taxon>Euheterodonta</taxon>
        <taxon>Imparidentia</taxon>
        <taxon>Neoheterodontei</taxon>
        <taxon>Myida</taxon>
        <taxon>Dreissenoidea</taxon>
        <taxon>Dreissenidae</taxon>
        <taxon>Dreissena</taxon>
    </lineage>
</organism>
<proteinExistence type="predicted"/>
<name>A0A9D3YAN4_DREPO</name>